<comment type="subunit">
    <text evidence="2">Homodimer.</text>
</comment>
<evidence type="ECO:0000256" key="8">
    <source>
        <dbReference type="ARBA" id="ARBA00022833"/>
    </source>
</evidence>
<dbReference type="HAMAP" id="MF_01818">
    <property type="entry name" value="RNase_Z_BN"/>
    <property type="match status" value="1"/>
</dbReference>
<evidence type="ECO:0000256" key="1">
    <source>
        <dbReference type="ARBA" id="ARBA00001947"/>
    </source>
</evidence>
<dbReference type="PANTHER" id="PTHR46018">
    <property type="entry name" value="ZINC PHOSPHODIESTERASE ELAC PROTEIN 1"/>
    <property type="match status" value="1"/>
</dbReference>
<dbReference type="NCBIfam" id="NF000801">
    <property type="entry name" value="PRK00055.1-3"/>
    <property type="match status" value="1"/>
</dbReference>
<dbReference type="EMBL" id="HACG01018256">
    <property type="protein sequence ID" value="CEK65121.1"/>
    <property type="molecule type" value="Transcribed_RNA"/>
</dbReference>
<name>A0A0B6Z9S2_9EUPU</name>
<comment type="cofactor">
    <cofactor evidence="1">
        <name>Zn(2+)</name>
        <dbReference type="ChEBI" id="CHEBI:29105"/>
    </cofactor>
</comment>
<keyword evidence="3" id="KW-0819">tRNA processing</keyword>
<dbReference type="InterPro" id="IPR036866">
    <property type="entry name" value="RibonucZ/Hydroxyglut_hydro"/>
</dbReference>
<dbReference type="GO" id="GO:0042781">
    <property type="term" value="F:3'-tRNA processing endoribonuclease activity"/>
    <property type="evidence" value="ECO:0007669"/>
    <property type="project" value="TreeGrafter"/>
</dbReference>
<accession>A0A0B6Z9S2</accession>
<evidence type="ECO:0000256" key="7">
    <source>
        <dbReference type="ARBA" id="ARBA00022801"/>
    </source>
</evidence>
<proteinExistence type="inferred from homology"/>
<dbReference type="InterPro" id="IPR013471">
    <property type="entry name" value="RNase_Z/BN"/>
</dbReference>
<dbReference type="AlphaFoldDB" id="A0A0B6Z9S2"/>
<keyword evidence="8" id="KW-0862">Zinc</keyword>
<evidence type="ECO:0000313" key="10">
    <source>
        <dbReference type="EMBL" id="CEK65122.1"/>
    </source>
</evidence>
<gene>
    <name evidence="10" type="primary">ORF53981</name>
    <name evidence="9" type="synonym">ORF53978</name>
</gene>
<evidence type="ECO:0000256" key="6">
    <source>
        <dbReference type="ARBA" id="ARBA00022759"/>
    </source>
</evidence>
<keyword evidence="5" id="KW-0479">Metal-binding</keyword>
<evidence type="ECO:0000256" key="2">
    <source>
        <dbReference type="ARBA" id="ARBA00011738"/>
    </source>
</evidence>
<evidence type="ECO:0000256" key="3">
    <source>
        <dbReference type="ARBA" id="ARBA00022694"/>
    </source>
</evidence>
<keyword evidence="6" id="KW-0255">Endonuclease</keyword>
<organism evidence="10">
    <name type="scientific">Arion vulgaris</name>
    <dbReference type="NCBI Taxonomy" id="1028688"/>
    <lineage>
        <taxon>Eukaryota</taxon>
        <taxon>Metazoa</taxon>
        <taxon>Spiralia</taxon>
        <taxon>Lophotrochozoa</taxon>
        <taxon>Mollusca</taxon>
        <taxon>Gastropoda</taxon>
        <taxon>Heterobranchia</taxon>
        <taxon>Euthyneura</taxon>
        <taxon>Panpulmonata</taxon>
        <taxon>Eupulmonata</taxon>
        <taxon>Stylommatophora</taxon>
        <taxon>Helicina</taxon>
        <taxon>Arionoidea</taxon>
        <taxon>Arionidae</taxon>
        <taxon>Arion</taxon>
    </lineage>
</organism>
<sequence>MDVLELTFLGTASAVPTPIRCVSCVGLRHDVGIWLFDCGEGSQMQLMKSSLKPGKVNKIFITHLHGDHLYGLPGLLCTISQNNQREEPLEIYGPVGLRHYLCTSLAASRSEICFKFIINELQHLPFQLPDNNMDWPLEASSSAPFHPSELPGRIITADDSQIWHLYSDPKLTVMAVWVKHRLPCFSFVVREAEKSGKLDAGKLKSLNVPPGPLYAKLKAGEAVTLESGKVITPEEVVGSPSPGRTLVISGDSSDSSQLFKIAKGATVLVHEATLENSLKEQCVQNGHSTPDMTATLAKELDAKMLILTHVSSRYKPVSVTPKNDEKSAQILLDEALQILPPEKVLLAEDLFVYNVSR</sequence>
<dbReference type="SUPFAM" id="SSF56281">
    <property type="entry name" value="Metallo-hydrolase/oxidoreductase"/>
    <property type="match status" value="1"/>
</dbReference>
<evidence type="ECO:0000313" key="9">
    <source>
        <dbReference type="EMBL" id="CEK65121.1"/>
    </source>
</evidence>
<dbReference type="Pfam" id="PF23023">
    <property type="entry name" value="Anti-Pycsar_Apyc1"/>
    <property type="match status" value="1"/>
</dbReference>
<dbReference type="GO" id="GO:0046872">
    <property type="term" value="F:metal ion binding"/>
    <property type="evidence" value="ECO:0007669"/>
    <property type="project" value="UniProtKB-KW"/>
</dbReference>
<evidence type="ECO:0000256" key="5">
    <source>
        <dbReference type="ARBA" id="ARBA00022723"/>
    </source>
</evidence>
<dbReference type="Gene3D" id="3.60.15.10">
    <property type="entry name" value="Ribonuclease Z/Hydroxyacylglutathione hydrolase-like"/>
    <property type="match status" value="1"/>
</dbReference>
<dbReference type="GO" id="GO:0005634">
    <property type="term" value="C:nucleus"/>
    <property type="evidence" value="ECO:0007669"/>
    <property type="project" value="TreeGrafter"/>
</dbReference>
<dbReference type="PANTHER" id="PTHR46018:SF2">
    <property type="entry name" value="ZINC PHOSPHODIESTERASE ELAC PROTEIN 1"/>
    <property type="match status" value="1"/>
</dbReference>
<protein>
    <submittedName>
        <fullName evidence="10">Uncharacterized protein</fullName>
    </submittedName>
</protein>
<keyword evidence="7" id="KW-0378">Hydrolase</keyword>
<keyword evidence="4" id="KW-0540">Nuclease</keyword>
<dbReference type="CDD" id="cd07717">
    <property type="entry name" value="RNaseZ_ZiPD-like_MBL-fold"/>
    <property type="match status" value="1"/>
</dbReference>
<evidence type="ECO:0000256" key="4">
    <source>
        <dbReference type="ARBA" id="ARBA00022722"/>
    </source>
</evidence>
<dbReference type="EMBL" id="HACG01018257">
    <property type="protein sequence ID" value="CEK65122.1"/>
    <property type="molecule type" value="Transcribed_RNA"/>
</dbReference>
<reference evidence="10" key="1">
    <citation type="submission" date="2014-12" db="EMBL/GenBank/DDBJ databases">
        <title>Insight into the proteome of Arion vulgaris.</title>
        <authorList>
            <person name="Aradska J."/>
            <person name="Bulat T."/>
            <person name="Smidak R."/>
            <person name="Sarate P."/>
            <person name="Gangsoo J."/>
            <person name="Sialana F."/>
            <person name="Bilban M."/>
            <person name="Lubec G."/>
        </authorList>
    </citation>
    <scope>NUCLEOTIDE SEQUENCE</scope>
    <source>
        <tissue evidence="10">Skin</tissue>
    </source>
</reference>